<dbReference type="KEGG" id="grs:C7S20_07810"/>
<organism evidence="5 6">
    <name type="scientific">Christiangramia fulva</name>
    <dbReference type="NCBI Taxonomy" id="2126553"/>
    <lineage>
        <taxon>Bacteria</taxon>
        <taxon>Pseudomonadati</taxon>
        <taxon>Bacteroidota</taxon>
        <taxon>Flavobacteriia</taxon>
        <taxon>Flavobacteriales</taxon>
        <taxon>Flavobacteriaceae</taxon>
        <taxon>Christiangramia</taxon>
    </lineage>
</organism>
<sequence>MNAHSQPDRFLELIKKRRKGSLKVYLGMIAGVGKTYRMLQEAHELLRQGVDVRIGLIETHNREETQRLLKGIPQIPLKETYYKGKVLTEMDLESIIESRPEIVLVDELAHSNIPGSQNEKRWQDVIDLLEEGINVITAFNVQHLESMVDRVDSIAGIEVKETIPDHFLKHADEVVNIDLPAEDLINRLKDGKIYQGERIERALNNFFQPEKILQLRDLALRKVASLVEKRIEKNLPPDNRLKQERFMACISTNFESAKNIIRKTSRVADYYQAEWYVLYIKTTGEGTEKIDLKLQRKLINNFQFAEELGARVITVKENNISLAVYQKALELKITNIVMGKPHYTIWRQIRGKNHFDKLLKRLIDTDIDVIIVF</sequence>
<dbReference type="Proteomes" id="UP000241507">
    <property type="component" value="Chromosome"/>
</dbReference>
<dbReference type="OrthoDB" id="9806130at2"/>
<reference evidence="6" key="1">
    <citation type="submission" date="2018-03" db="EMBL/GenBank/DDBJ databases">
        <title>Gramella fulva sp. nov., isolated from a dry surface of tidal flat.</title>
        <authorList>
            <person name="Hwang S.H."/>
            <person name="Hwang W.M."/>
            <person name="Kang K."/>
            <person name="Ahn T.-Y."/>
        </authorList>
    </citation>
    <scope>NUCLEOTIDE SEQUENCE [LARGE SCALE GENOMIC DNA]</scope>
    <source>
        <strain evidence="6">SH35</strain>
    </source>
</reference>
<keyword evidence="6" id="KW-1185">Reference proteome</keyword>
<keyword evidence="2 5" id="KW-0418">Kinase</keyword>
<dbReference type="Pfam" id="PF02702">
    <property type="entry name" value="KdpD"/>
    <property type="match status" value="1"/>
</dbReference>
<dbReference type="PANTHER" id="PTHR45569">
    <property type="entry name" value="SENSOR PROTEIN KDPD"/>
    <property type="match status" value="1"/>
</dbReference>
<evidence type="ECO:0000313" key="6">
    <source>
        <dbReference type="Proteomes" id="UP000241507"/>
    </source>
</evidence>
<dbReference type="Gene3D" id="3.40.50.300">
    <property type="entry name" value="P-loop containing nucleotide triphosphate hydrolases"/>
    <property type="match status" value="1"/>
</dbReference>
<dbReference type="GO" id="GO:0000155">
    <property type="term" value="F:phosphorelay sensor kinase activity"/>
    <property type="evidence" value="ECO:0007669"/>
    <property type="project" value="InterPro"/>
</dbReference>
<feature type="domain" description="Signal transduction histidine kinase osmosensitive K+ channel sensor N-terminal" evidence="4">
    <location>
        <begin position="19"/>
        <end position="226"/>
    </location>
</feature>
<dbReference type="SUPFAM" id="SSF52540">
    <property type="entry name" value="P-loop containing nucleoside triphosphate hydrolases"/>
    <property type="match status" value="1"/>
</dbReference>
<dbReference type="RefSeq" id="WP_107014142.1">
    <property type="nucleotide sequence ID" value="NZ_CP028136.1"/>
</dbReference>
<evidence type="ECO:0000313" key="5">
    <source>
        <dbReference type="EMBL" id="AVR47375.1"/>
    </source>
</evidence>
<accession>A0A2R3ZAQ9</accession>
<protein>
    <submittedName>
        <fullName evidence="5">Histidine kinase</fullName>
    </submittedName>
</protein>
<gene>
    <name evidence="5" type="ORF">C7S20_07810</name>
</gene>
<keyword evidence="3" id="KW-0902">Two-component regulatory system</keyword>
<dbReference type="GO" id="GO:0005886">
    <property type="term" value="C:plasma membrane"/>
    <property type="evidence" value="ECO:0007669"/>
    <property type="project" value="TreeGrafter"/>
</dbReference>
<evidence type="ECO:0000256" key="1">
    <source>
        <dbReference type="ARBA" id="ARBA00022679"/>
    </source>
</evidence>
<dbReference type="InterPro" id="IPR027417">
    <property type="entry name" value="P-loop_NTPase"/>
</dbReference>
<dbReference type="AlphaFoldDB" id="A0A2R3ZAQ9"/>
<dbReference type="PANTHER" id="PTHR45569:SF1">
    <property type="entry name" value="SENSOR PROTEIN KDPD"/>
    <property type="match status" value="1"/>
</dbReference>
<proteinExistence type="predicted"/>
<dbReference type="FunFam" id="3.40.50.300:FF:000483">
    <property type="entry name" value="Sensor histidine kinase KdpD"/>
    <property type="match status" value="1"/>
</dbReference>
<dbReference type="GO" id="GO:0005737">
    <property type="term" value="C:cytoplasm"/>
    <property type="evidence" value="ECO:0007669"/>
    <property type="project" value="UniProtKB-ARBA"/>
</dbReference>
<dbReference type="InterPro" id="IPR052023">
    <property type="entry name" value="Histidine_kinase_KdpD"/>
</dbReference>
<evidence type="ECO:0000259" key="4">
    <source>
        <dbReference type="Pfam" id="PF02702"/>
    </source>
</evidence>
<keyword evidence="1" id="KW-0808">Transferase</keyword>
<dbReference type="EMBL" id="CP028136">
    <property type="protein sequence ID" value="AVR47375.1"/>
    <property type="molecule type" value="Genomic_DNA"/>
</dbReference>
<name>A0A2R3ZAQ9_9FLAO</name>
<dbReference type="InterPro" id="IPR003852">
    <property type="entry name" value="Sig_transdc_His_kinase_KdpD_N"/>
</dbReference>
<evidence type="ECO:0000256" key="2">
    <source>
        <dbReference type="ARBA" id="ARBA00022777"/>
    </source>
</evidence>
<evidence type="ECO:0000256" key="3">
    <source>
        <dbReference type="ARBA" id="ARBA00023012"/>
    </source>
</evidence>